<keyword evidence="4 6" id="KW-0378">Hydrolase</keyword>
<dbReference type="SFLD" id="SFLDG01129">
    <property type="entry name" value="C1.5:_HAD__Beta-PGM__Phosphata"/>
    <property type="match status" value="1"/>
</dbReference>
<keyword evidence="3" id="KW-0479">Metal-binding</keyword>
<dbReference type="PANTHER" id="PTHR46470:SF2">
    <property type="entry name" value="GLYCERALDEHYDE 3-PHOSPHATE PHOSPHATASE"/>
    <property type="match status" value="1"/>
</dbReference>
<accession>A0A557ST65</accession>
<name>A0A557ST65_9ARCH</name>
<dbReference type="Proteomes" id="UP000315289">
    <property type="component" value="Unassembled WGS sequence"/>
</dbReference>
<evidence type="ECO:0000313" key="6">
    <source>
        <dbReference type="EMBL" id="TVP39785.1"/>
    </source>
</evidence>
<evidence type="ECO:0000256" key="3">
    <source>
        <dbReference type="ARBA" id="ARBA00022723"/>
    </source>
</evidence>
<keyword evidence="5" id="KW-0460">Magnesium</keyword>
<evidence type="ECO:0000256" key="1">
    <source>
        <dbReference type="ARBA" id="ARBA00001946"/>
    </source>
</evidence>
<dbReference type="Gene3D" id="3.40.50.1000">
    <property type="entry name" value="HAD superfamily/HAD-like"/>
    <property type="match status" value="1"/>
</dbReference>
<gene>
    <name evidence="6" type="ORF">NARC_120001</name>
</gene>
<dbReference type="InterPro" id="IPR051400">
    <property type="entry name" value="HAD-like_hydrolase"/>
</dbReference>
<protein>
    <submittedName>
        <fullName evidence="6">Phosphatase of the haloacid dehalogenase (HAD)-like hydrolase family</fullName>
    </submittedName>
</protein>
<evidence type="ECO:0000256" key="5">
    <source>
        <dbReference type="ARBA" id="ARBA00022842"/>
    </source>
</evidence>
<evidence type="ECO:0000313" key="7">
    <source>
        <dbReference type="Proteomes" id="UP000315289"/>
    </source>
</evidence>
<dbReference type="GO" id="GO:0044281">
    <property type="term" value="P:small molecule metabolic process"/>
    <property type="evidence" value="ECO:0007669"/>
    <property type="project" value="UniProtKB-ARBA"/>
</dbReference>
<evidence type="ECO:0000256" key="2">
    <source>
        <dbReference type="ARBA" id="ARBA00007958"/>
    </source>
</evidence>
<sequence>MVRPFVFFDLGQTLIDEWNYVTYFDKLLFQTLNDYGARIDQRNYYTLRNDLVRNRKFGSSGFLEIISLMVGLILPKGYDSLIFDVLKTDLLENKRKLVKLFSQVNYLIPLLSKKYSLGIISNNSSGSANLLLKYDLDKHFKIVCLAEDIGFKKPDHKIFQKALVDSNSSIDNCIMVGDRLDIDILPANELGMKTIRTLDSLYKIQEPLNRKETPLFTINSLSELPEVLSRIS</sequence>
<dbReference type="OrthoDB" id="27736at2157"/>
<dbReference type="SFLD" id="SFLDS00003">
    <property type="entry name" value="Haloacid_Dehalogenase"/>
    <property type="match status" value="1"/>
</dbReference>
<dbReference type="GO" id="GO:0046872">
    <property type="term" value="F:metal ion binding"/>
    <property type="evidence" value="ECO:0007669"/>
    <property type="project" value="UniProtKB-KW"/>
</dbReference>
<dbReference type="Pfam" id="PF13419">
    <property type="entry name" value="HAD_2"/>
    <property type="match status" value="1"/>
</dbReference>
<comment type="cofactor">
    <cofactor evidence="1">
        <name>Mg(2+)</name>
        <dbReference type="ChEBI" id="CHEBI:18420"/>
    </cofactor>
</comment>
<dbReference type="SUPFAM" id="SSF56784">
    <property type="entry name" value="HAD-like"/>
    <property type="match status" value="1"/>
</dbReference>
<dbReference type="InterPro" id="IPR036412">
    <property type="entry name" value="HAD-like_sf"/>
</dbReference>
<dbReference type="AlphaFoldDB" id="A0A557ST65"/>
<comment type="caution">
    <text evidence="6">The sequence shown here is derived from an EMBL/GenBank/DDBJ whole genome shotgun (WGS) entry which is preliminary data.</text>
</comment>
<dbReference type="InterPro" id="IPR041492">
    <property type="entry name" value="HAD_2"/>
</dbReference>
<dbReference type="NCBIfam" id="TIGR01549">
    <property type="entry name" value="HAD-SF-IA-v1"/>
    <property type="match status" value="1"/>
</dbReference>
<dbReference type="GO" id="GO:0016791">
    <property type="term" value="F:phosphatase activity"/>
    <property type="evidence" value="ECO:0007669"/>
    <property type="project" value="TreeGrafter"/>
</dbReference>
<organism evidence="6 7">
    <name type="scientific">Candidatus Nitrosocosmicus arcticus</name>
    <dbReference type="NCBI Taxonomy" id="2035267"/>
    <lineage>
        <taxon>Archaea</taxon>
        <taxon>Nitrososphaerota</taxon>
        <taxon>Nitrososphaeria</taxon>
        <taxon>Nitrososphaerales</taxon>
        <taxon>Nitrososphaeraceae</taxon>
        <taxon>Candidatus Nitrosocosmicus</taxon>
    </lineage>
</organism>
<proteinExistence type="inferred from homology"/>
<dbReference type="InterPro" id="IPR006439">
    <property type="entry name" value="HAD-SF_hydro_IA"/>
</dbReference>
<reference evidence="6 7" key="1">
    <citation type="journal article" date="2019" name="Front. Microbiol.">
        <title>Ammonia Oxidation by the Arctic Terrestrial Thaumarchaeote Candidatus Nitrosocosmicus arcticus Is Stimulated by Increasing Temperatures.</title>
        <authorList>
            <person name="Alves R.J.E."/>
            <person name="Kerou M."/>
            <person name="Zappe A."/>
            <person name="Bittner R."/>
            <person name="Abby S.S."/>
            <person name="Schmidt H.A."/>
            <person name="Pfeifer K."/>
            <person name="Schleper C."/>
        </authorList>
    </citation>
    <scope>NUCLEOTIDE SEQUENCE [LARGE SCALE GENOMIC DNA]</scope>
    <source>
        <strain evidence="6 7">Kfb</strain>
    </source>
</reference>
<dbReference type="Gene3D" id="1.10.150.520">
    <property type="match status" value="1"/>
</dbReference>
<dbReference type="EMBL" id="VOAH01000012">
    <property type="protein sequence ID" value="TVP39785.1"/>
    <property type="molecule type" value="Genomic_DNA"/>
</dbReference>
<dbReference type="InterPro" id="IPR023214">
    <property type="entry name" value="HAD_sf"/>
</dbReference>
<comment type="similarity">
    <text evidence="2">Belongs to the HAD-like hydrolase superfamily.</text>
</comment>
<evidence type="ECO:0000256" key="4">
    <source>
        <dbReference type="ARBA" id="ARBA00022801"/>
    </source>
</evidence>
<keyword evidence="7" id="KW-1185">Reference proteome</keyword>
<dbReference type="PANTHER" id="PTHR46470">
    <property type="entry name" value="N-ACYLNEURAMINATE-9-PHOSPHATASE"/>
    <property type="match status" value="1"/>
</dbReference>